<proteinExistence type="predicted"/>
<evidence type="ECO:0000313" key="7">
    <source>
        <dbReference type="Proteomes" id="UP000620124"/>
    </source>
</evidence>
<feature type="compositionally biased region" description="Acidic residues" evidence="5">
    <location>
        <begin position="8"/>
        <end position="17"/>
    </location>
</feature>
<keyword evidence="3" id="KW-0733">Signal recognition particle</keyword>
<feature type="compositionally biased region" description="Low complexity" evidence="5">
    <location>
        <begin position="195"/>
        <end position="232"/>
    </location>
</feature>
<dbReference type="SUPFAM" id="SSF69695">
    <property type="entry name" value="SRP19"/>
    <property type="match status" value="1"/>
</dbReference>
<dbReference type="GO" id="GO:0008312">
    <property type="term" value="F:7S RNA binding"/>
    <property type="evidence" value="ECO:0007669"/>
    <property type="project" value="InterPro"/>
</dbReference>
<comment type="subcellular location">
    <subcellularLocation>
        <location evidence="1">Cytoplasm</location>
    </subcellularLocation>
</comment>
<evidence type="ECO:0000256" key="5">
    <source>
        <dbReference type="SAM" id="MobiDB-lite"/>
    </source>
</evidence>
<keyword evidence="2" id="KW-0963">Cytoplasm</keyword>
<dbReference type="InterPro" id="IPR002778">
    <property type="entry name" value="Signal_recog_particle_SRP19"/>
</dbReference>
<organism evidence="6 7">
    <name type="scientific">Mycena venus</name>
    <dbReference type="NCBI Taxonomy" id="2733690"/>
    <lineage>
        <taxon>Eukaryota</taxon>
        <taxon>Fungi</taxon>
        <taxon>Dikarya</taxon>
        <taxon>Basidiomycota</taxon>
        <taxon>Agaricomycotina</taxon>
        <taxon>Agaricomycetes</taxon>
        <taxon>Agaricomycetidae</taxon>
        <taxon>Agaricales</taxon>
        <taxon>Marasmiineae</taxon>
        <taxon>Mycenaceae</taxon>
        <taxon>Mycena</taxon>
    </lineage>
</organism>
<dbReference type="PANTHER" id="PTHR17453">
    <property type="entry name" value="SIGNAL RECOGNITION PARTICLE 19 KD PROTEIN"/>
    <property type="match status" value="1"/>
</dbReference>
<dbReference type="OrthoDB" id="2190947at2759"/>
<evidence type="ECO:0000256" key="1">
    <source>
        <dbReference type="ARBA" id="ARBA00004496"/>
    </source>
</evidence>
<evidence type="ECO:0000256" key="3">
    <source>
        <dbReference type="ARBA" id="ARBA00023135"/>
    </source>
</evidence>
<sequence length="350" mass="37555">MSRRAAIVEEEFDDDTDLPLPNIPLPNTGSSGPLLQELNISDDEFEPPPNQRAGPASPPHAQPTFRVPPGYDMKNSVTDMTPYKNWTCIYPIYIDAKRAYGTGQRRVPRDHAVWWPLSKDIADASAALGLSVLHEVHKSHPRDWENPGRVRVQWKKDGRLMNPMIRTKKILLESIAARIQLTKPQSKPIPPFHPAPATAAAAAAETTAHAPTTGKGKQASAPAPKKPSAARPAPAPPLPHPPLNTRVSPYSPALATGMLVDAVKAGMAAQAEAAAAPGPPGTPGQQGPGGVQKGKRKVVRTHKASPKKPHGAKILDAQLQRRPSELPQCRSRLGDRSAQDLDLPSSGQGR</sequence>
<dbReference type="EMBL" id="JACAZI010000011">
    <property type="protein sequence ID" value="KAF7348534.1"/>
    <property type="molecule type" value="Genomic_DNA"/>
</dbReference>
<feature type="region of interest" description="Disordered" evidence="5">
    <location>
        <begin position="184"/>
        <end position="249"/>
    </location>
</feature>
<reference evidence="6" key="1">
    <citation type="submission" date="2020-05" db="EMBL/GenBank/DDBJ databases">
        <title>Mycena genomes resolve the evolution of fungal bioluminescence.</title>
        <authorList>
            <person name="Tsai I.J."/>
        </authorList>
    </citation>
    <scope>NUCLEOTIDE SEQUENCE</scope>
    <source>
        <strain evidence="6">CCC161011</strain>
    </source>
</reference>
<dbReference type="InterPro" id="IPR036521">
    <property type="entry name" value="SRP19-like_sf"/>
</dbReference>
<dbReference type="PANTHER" id="PTHR17453:SF0">
    <property type="entry name" value="SIGNAL RECOGNITION PARTICLE 19 KDA PROTEIN"/>
    <property type="match status" value="1"/>
</dbReference>
<dbReference type="Pfam" id="PF01922">
    <property type="entry name" value="SRP19"/>
    <property type="match status" value="1"/>
</dbReference>
<dbReference type="Proteomes" id="UP000620124">
    <property type="component" value="Unassembled WGS sequence"/>
</dbReference>
<dbReference type="GO" id="GO:0006617">
    <property type="term" value="P:SRP-dependent cotranslational protein targeting to membrane, signal sequence recognition"/>
    <property type="evidence" value="ECO:0007669"/>
    <property type="project" value="TreeGrafter"/>
</dbReference>
<accession>A0A8H7CSC7</accession>
<protein>
    <recommendedName>
        <fullName evidence="8">Signal recognition particle, SRP19 subunit</fullName>
    </recommendedName>
</protein>
<keyword evidence="4" id="KW-0687">Ribonucleoprotein</keyword>
<evidence type="ECO:0008006" key="8">
    <source>
        <dbReference type="Google" id="ProtNLM"/>
    </source>
</evidence>
<name>A0A8H7CSC7_9AGAR</name>
<gene>
    <name evidence="6" type="ORF">MVEN_01370900</name>
</gene>
<feature type="region of interest" description="Disordered" evidence="5">
    <location>
        <begin position="1"/>
        <end position="70"/>
    </location>
</feature>
<feature type="compositionally biased region" description="Pro residues" evidence="5">
    <location>
        <begin position="233"/>
        <end position="242"/>
    </location>
</feature>
<evidence type="ECO:0000313" key="6">
    <source>
        <dbReference type="EMBL" id="KAF7348534.1"/>
    </source>
</evidence>
<feature type="compositionally biased region" description="Basic residues" evidence="5">
    <location>
        <begin position="293"/>
        <end position="311"/>
    </location>
</feature>
<dbReference type="Gene3D" id="3.30.56.30">
    <property type="entry name" value="Signal recognition particle, SRP19-like subunit"/>
    <property type="match status" value="1"/>
</dbReference>
<dbReference type="GO" id="GO:0005786">
    <property type="term" value="C:signal recognition particle, endoplasmic reticulum targeting"/>
    <property type="evidence" value="ECO:0007669"/>
    <property type="project" value="UniProtKB-KW"/>
</dbReference>
<feature type="region of interest" description="Disordered" evidence="5">
    <location>
        <begin position="271"/>
        <end position="350"/>
    </location>
</feature>
<evidence type="ECO:0000256" key="2">
    <source>
        <dbReference type="ARBA" id="ARBA00022490"/>
    </source>
</evidence>
<evidence type="ECO:0000256" key="4">
    <source>
        <dbReference type="ARBA" id="ARBA00023274"/>
    </source>
</evidence>
<keyword evidence="7" id="KW-1185">Reference proteome</keyword>
<dbReference type="AlphaFoldDB" id="A0A8H7CSC7"/>
<comment type="caution">
    <text evidence="6">The sequence shown here is derived from an EMBL/GenBank/DDBJ whole genome shotgun (WGS) entry which is preliminary data.</text>
</comment>